<evidence type="ECO:0000256" key="8">
    <source>
        <dbReference type="ARBA" id="ARBA00022777"/>
    </source>
</evidence>
<dbReference type="EMBL" id="JAGGKN010000002">
    <property type="protein sequence ID" value="MBP1951774.1"/>
    <property type="molecule type" value="Genomic_DNA"/>
</dbReference>
<evidence type="ECO:0000256" key="9">
    <source>
        <dbReference type="ARBA" id="ARBA00022840"/>
    </source>
</evidence>
<keyword evidence="4" id="KW-1003">Cell membrane</keyword>
<keyword evidence="16" id="KW-1185">Reference proteome</keyword>
<evidence type="ECO:0000313" key="15">
    <source>
        <dbReference type="EMBL" id="MBP1951774.1"/>
    </source>
</evidence>
<protein>
    <recommendedName>
        <fullName evidence="3">histidine kinase</fullName>
        <ecNumber evidence="3">2.7.13.3</ecNumber>
    </recommendedName>
</protein>
<dbReference type="InterPro" id="IPR005467">
    <property type="entry name" value="His_kinase_dom"/>
</dbReference>
<dbReference type="PROSITE" id="PS50885">
    <property type="entry name" value="HAMP"/>
    <property type="match status" value="1"/>
</dbReference>
<dbReference type="SUPFAM" id="SSF47384">
    <property type="entry name" value="Homodimeric domain of signal transducing histidine kinase"/>
    <property type="match status" value="1"/>
</dbReference>
<dbReference type="InterPro" id="IPR036097">
    <property type="entry name" value="HisK_dim/P_sf"/>
</dbReference>
<evidence type="ECO:0000256" key="4">
    <source>
        <dbReference type="ARBA" id="ARBA00022475"/>
    </source>
</evidence>
<feature type="domain" description="HAMP" evidence="14">
    <location>
        <begin position="176"/>
        <end position="227"/>
    </location>
</feature>
<evidence type="ECO:0000259" key="13">
    <source>
        <dbReference type="PROSITE" id="PS50109"/>
    </source>
</evidence>
<evidence type="ECO:0000256" key="10">
    <source>
        <dbReference type="ARBA" id="ARBA00023012"/>
    </source>
</evidence>
<evidence type="ECO:0000256" key="2">
    <source>
        <dbReference type="ARBA" id="ARBA00004651"/>
    </source>
</evidence>
<dbReference type="PANTHER" id="PTHR42878">
    <property type="entry name" value="TWO-COMPONENT HISTIDINE KINASE"/>
    <property type="match status" value="1"/>
</dbReference>
<name>A0ABS4HLH5_9STAP</name>
<evidence type="ECO:0000313" key="16">
    <source>
        <dbReference type="Proteomes" id="UP001519348"/>
    </source>
</evidence>
<dbReference type="PRINTS" id="PR00344">
    <property type="entry name" value="BCTRLSENSOR"/>
</dbReference>
<dbReference type="SMART" id="SM00387">
    <property type="entry name" value="HATPase_c"/>
    <property type="match status" value="1"/>
</dbReference>
<dbReference type="CDD" id="cd00082">
    <property type="entry name" value="HisKA"/>
    <property type="match status" value="1"/>
</dbReference>
<dbReference type="Gene3D" id="6.10.340.10">
    <property type="match status" value="1"/>
</dbReference>
<dbReference type="InterPro" id="IPR004358">
    <property type="entry name" value="Sig_transdc_His_kin-like_C"/>
</dbReference>
<dbReference type="SMART" id="SM00388">
    <property type="entry name" value="HisKA"/>
    <property type="match status" value="1"/>
</dbReference>
<dbReference type="InterPro" id="IPR003660">
    <property type="entry name" value="HAMP_dom"/>
</dbReference>
<dbReference type="PROSITE" id="PS50109">
    <property type="entry name" value="HIS_KIN"/>
    <property type="match status" value="1"/>
</dbReference>
<dbReference type="Pfam" id="PF00512">
    <property type="entry name" value="HisKA"/>
    <property type="match status" value="1"/>
</dbReference>
<feature type="transmembrane region" description="Helical" evidence="12">
    <location>
        <begin position="152"/>
        <end position="175"/>
    </location>
</feature>
<keyword evidence="6 15" id="KW-0808">Transferase</keyword>
<proteinExistence type="predicted"/>
<dbReference type="Pfam" id="PF02518">
    <property type="entry name" value="HATPase_c"/>
    <property type="match status" value="1"/>
</dbReference>
<keyword evidence="11 12" id="KW-0472">Membrane</keyword>
<dbReference type="Pfam" id="PF00672">
    <property type="entry name" value="HAMP"/>
    <property type="match status" value="1"/>
</dbReference>
<feature type="domain" description="Histidine kinase" evidence="13">
    <location>
        <begin position="344"/>
        <end position="563"/>
    </location>
</feature>
<dbReference type="Gene3D" id="1.10.287.130">
    <property type="match status" value="1"/>
</dbReference>
<evidence type="ECO:0000256" key="6">
    <source>
        <dbReference type="ARBA" id="ARBA00022679"/>
    </source>
</evidence>
<evidence type="ECO:0000259" key="14">
    <source>
        <dbReference type="PROSITE" id="PS50885"/>
    </source>
</evidence>
<keyword evidence="10" id="KW-0902">Two-component regulatory system</keyword>
<dbReference type="EC" id="2.7.13.3" evidence="3"/>
<dbReference type="GO" id="GO:0004673">
    <property type="term" value="F:protein histidine kinase activity"/>
    <property type="evidence" value="ECO:0007669"/>
    <property type="project" value="UniProtKB-EC"/>
</dbReference>
<keyword evidence="7" id="KW-0547">Nucleotide-binding</keyword>
<dbReference type="PANTHER" id="PTHR42878:SF3">
    <property type="entry name" value="HISTIDINE PROTEIN KINASE SAES"/>
    <property type="match status" value="1"/>
</dbReference>
<dbReference type="CDD" id="cd06225">
    <property type="entry name" value="HAMP"/>
    <property type="match status" value="1"/>
</dbReference>
<evidence type="ECO:0000256" key="11">
    <source>
        <dbReference type="ARBA" id="ARBA00023136"/>
    </source>
</evidence>
<gene>
    <name evidence="15" type="ORF">J2Z27_000809</name>
</gene>
<dbReference type="InterPro" id="IPR003661">
    <property type="entry name" value="HisK_dim/P_dom"/>
</dbReference>
<evidence type="ECO:0000256" key="12">
    <source>
        <dbReference type="SAM" id="Phobius"/>
    </source>
</evidence>
<accession>A0ABS4HLH5</accession>
<dbReference type="SUPFAM" id="SSF55874">
    <property type="entry name" value="ATPase domain of HSP90 chaperone/DNA topoisomerase II/histidine kinase"/>
    <property type="match status" value="1"/>
</dbReference>
<keyword evidence="5" id="KW-0597">Phosphoprotein</keyword>
<comment type="catalytic activity">
    <reaction evidence="1">
        <text>ATP + protein L-histidine = ADP + protein N-phospho-L-histidine.</text>
        <dbReference type="EC" id="2.7.13.3"/>
    </reaction>
</comment>
<keyword evidence="9" id="KW-0067">ATP-binding</keyword>
<evidence type="ECO:0000256" key="1">
    <source>
        <dbReference type="ARBA" id="ARBA00000085"/>
    </source>
</evidence>
<evidence type="ECO:0000256" key="7">
    <source>
        <dbReference type="ARBA" id="ARBA00022741"/>
    </source>
</evidence>
<comment type="caution">
    <text evidence="15">The sequence shown here is derived from an EMBL/GenBank/DDBJ whole genome shotgun (WGS) entry which is preliminary data.</text>
</comment>
<dbReference type="InterPro" id="IPR050351">
    <property type="entry name" value="BphY/WalK/GraS-like"/>
</dbReference>
<dbReference type="SMART" id="SM00304">
    <property type="entry name" value="HAMP"/>
    <property type="match status" value="1"/>
</dbReference>
<dbReference type="InterPro" id="IPR003594">
    <property type="entry name" value="HATPase_dom"/>
</dbReference>
<dbReference type="Proteomes" id="UP001519348">
    <property type="component" value="Unassembled WGS sequence"/>
</dbReference>
<sequence>MSFFSSVVTKLWFTILMIVTTVLIIFSLILSFYFRNYALSTTEDQLETELTRIENVVLSNHTLDLNDAYLAAEENLIIYSDGTFIAGDNEIAEEIYNEMISENLASSTFIVNDINEREFMVKVSDLSEYFESDTAIIKYDNLDRVNQSYMTVLIILIISAAVLFLITTFFAFFLISRITKPLIALKNASFKTAGGKYNQLKVTSRDEIGELTLAFNKMNDNIKNTISELTHEKNLRETVFSSLSNGIIYFNTSAELVYSNDKGRWYFEQFQQNEEAFGQFKDMLKDISKTDEPHLESLDMNDQHLQVAMSPVKSSEEENGVTVLIRDITDEYNTEKMRTDFISSVSHELKTPMVMLSGYSEALLDDIVTEPDEVKEMVSIIKDESDRMNKLVNELLIIARMDSDEVLYDITPQDFNILLEELQQRFSFEMRDNELTLEINIPADTVVFPFDYDKLNQVFTNLIDNAIRYTKAGGVITINVSREDDGYITVEVKDTGTGIKRENLKHIFERFYKADEARTRGKHGTGLGLYIVSNIITNHDGTITADSLVGEGTTFTIKLPENRKE</sequence>
<reference evidence="15 16" key="1">
    <citation type="submission" date="2021-03" db="EMBL/GenBank/DDBJ databases">
        <title>Genomic Encyclopedia of Type Strains, Phase IV (KMG-IV): sequencing the most valuable type-strain genomes for metagenomic binning, comparative biology and taxonomic classification.</title>
        <authorList>
            <person name="Goeker M."/>
        </authorList>
    </citation>
    <scope>NUCLEOTIDE SEQUENCE [LARGE SCALE GENOMIC DNA]</scope>
    <source>
        <strain evidence="15 16">DSM 22420</strain>
    </source>
</reference>
<dbReference type="CDD" id="cd00075">
    <property type="entry name" value="HATPase"/>
    <property type="match status" value="1"/>
</dbReference>
<keyword evidence="8 15" id="KW-0418">Kinase</keyword>
<dbReference type="Gene3D" id="3.30.565.10">
    <property type="entry name" value="Histidine kinase-like ATPase, C-terminal domain"/>
    <property type="match status" value="1"/>
</dbReference>
<comment type="subcellular location">
    <subcellularLocation>
        <location evidence="2">Cell membrane</location>
        <topology evidence="2">Multi-pass membrane protein</topology>
    </subcellularLocation>
</comment>
<evidence type="ECO:0000256" key="3">
    <source>
        <dbReference type="ARBA" id="ARBA00012438"/>
    </source>
</evidence>
<dbReference type="SUPFAM" id="SSF158472">
    <property type="entry name" value="HAMP domain-like"/>
    <property type="match status" value="1"/>
</dbReference>
<evidence type="ECO:0000256" key="5">
    <source>
        <dbReference type="ARBA" id="ARBA00022553"/>
    </source>
</evidence>
<keyword evidence="12" id="KW-1133">Transmembrane helix</keyword>
<keyword evidence="12" id="KW-0812">Transmembrane</keyword>
<dbReference type="InterPro" id="IPR036890">
    <property type="entry name" value="HATPase_C_sf"/>
</dbReference>
<organism evidence="15 16">
    <name type="scientific">Jeotgalicoccus aerolatus</name>
    <dbReference type="NCBI Taxonomy" id="709510"/>
    <lineage>
        <taxon>Bacteria</taxon>
        <taxon>Bacillati</taxon>
        <taxon>Bacillota</taxon>
        <taxon>Bacilli</taxon>
        <taxon>Bacillales</taxon>
        <taxon>Staphylococcaceae</taxon>
        <taxon>Jeotgalicoccus</taxon>
    </lineage>
</organism>
<feature type="transmembrane region" description="Helical" evidence="12">
    <location>
        <begin position="12"/>
        <end position="34"/>
    </location>
</feature>